<name>A0A5B7GZB4_PORTR</name>
<dbReference type="AlphaFoldDB" id="A0A5B7GZB4"/>
<proteinExistence type="predicted"/>
<evidence type="ECO:0000313" key="1">
    <source>
        <dbReference type="EMBL" id="MPC62949.1"/>
    </source>
</evidence>
<evidence type="ECO:0000313" key="2">
    <source>
        <dbReference type="Proteomes" id="UP000324222"/>
    </source>
</evidence>
<reference evidence="1 2" key="1">
    <citation type="submission" date="2019-05" db="EMBL/GenBank/DDBJ databases">
        <title>Another draft genome of Portunus trituberculatus and its Hox gene families provides insights of decapod evolution.</title>
        <authorList>
            <person name="Jeong J.-H."/>
            <person name="Song I."/>
            <person name="Kim S."/>
            <person name="Choi T."/>
            <person name="Kim D."/>
            <person name="Ryu S."/>
            <person name="Kim W."/>
        </authorList>
    </citation>
    <scope>NUCLEOTIDE SEQUENCE [LARGE SCALE GENOMIC DNA]</scope>
    <source>
        <tissue evidence="1">Muscle</tissue>
    </source>
</reference>
<protein>
    <submittedName>
        <fullName evidence="1">Uncharacterized protein</fullName>
    </submittedName>
</protein>
<organism evidence="1 2">
    <name type="scientific">Portunus trituberculatus</name>
    <name type="common">Swimming crab</name>
    <name type="synonym">Neptunus trituberculatus</name>
    <dbReference type="NCBI Taxonomy" id="210409"/>
    <lineage>
        <taxon>Eukaryota</taxon>
        <taxon>Metazoa</taxon>
        <taxon>Ecdysozoa</taxon>
        <taxon>Arthropoda</taxon>
        <taxon>Crustacea</taxon>
        <taxon>Multicrustacea</taxon>
        <taxon>Malacostraca</taxon>
        <taxon>Eumalacostraca</taxon>
        <taxon>Eucarida</taxon>
        <taxon>Decapoda</taxon>
        <taxon>Pleocyemata</taxon>
        <taxon>Brachyura</taxon>
        <taxon>Eubrachyura</taxon>
        <taxon>Portunoidea</taxon>
        <taxon>Portunidae</taxon>
        <taxon>Portuninae</taxon>
        <taxon>Portunus</taxon>
    </lineage>
</organism>
<sequence>MTSRFFAGMANLRNHEISKIWSPKPRFAIPAKHLDIITSTIGRYVRSWITEGYDTYNTFAGQEEKPIERDEADTSQWMATCIGSEV</sequence>
<comment type="caution">
    <text evidence="1">The sequence shown here is derived from an EMBL/GenBank/DDBJ whole genome shotgun (WGS) entry which is preliminary data.</text>
</comment>
<accession>A0A5B7GZB4</accession>
<dbReference type="Proteomes" id="UP000324222">
    <property type="component" value="Unassembled WGS sequence"/>
</dbReference>
<dbReference type="EMBL" id="VSRR010020252">
    <property type="protein sequence ID" value="MPC62949.1"/>
    <property type="molecule type" value="Genomic_DNA"/>
</dbReference>
<gene>
    <name evidence="1" type="ORF">E2C01_057040</name>
</gene>
<keyword evidence="2" id="KW-1185">Reference proteome</keyword>